<name>A0A6J5MCB5_9CAUD</name>
<protein>
    <submittedName>
        <fullName evidence="1">Uncharacterized protein</fullName>
    </submittedName>
</protein>
<organism evidence="1">
    <name type="scientific">uncultured Caudovirales phage</name>
    <dbReference type="NCBI Taxonomy" id="2100421"/>
    <lineage>
        <taxon>Viruses</taxon>
        <taxon>Duplodnaviria</taxon>
        <taxon>Heunggongvirae</taxon>
        <taxon>Uroviricota</taxon>
        <taxon>Caudoviricetes</taxon>
        <taxon>Peduoviridae</taxon>
        <taxon>Maltschvirus</taxon>
        <taxon>Maltschvirus maltsch</taxon>
    </lineage>
</organism>
<proteinExistence type="predicted"/>
<accession>A0A6J5MCB5</accession>
<reference evidence="1" key="1">
    <citation type="submission" date="2020-04" db="EMBL/GenBank/DDBJ databases">
        <authorList>
            <person name="Chiriac C."/>
            <person name="Salcher M."/>
            <person name="Ghai R."/>
            <person name="Kavagutti S V."/>
        </authorList>
    </citation>
    <scope>NUCLEOTIDE SEQUENCE</scope>
</reference>
<dbReference type="EMBL" id="LR796422">
    <property type="protein sequence ID" value="CAB4142626.1"/>
    <property type="molecule type" value="Genomic_DNA"/>
</dbReference>
<sequence length="280" mass="31806">MSDGVMFDLASAQRLVQSTRLVEQNPTALYHDLTSPQSTRPIENTTAWELIYMLNNRTGYRTIPTTSVMYTMLLSEFLYSFIPASSGASQYRIHSFKMSFPLEQATTDWIIVEGDDPHLNIIDALKELPCYDERTFSYKYSNDPTANIAQFTFGTTQDLTIGADSFNTYYNRGLIEQLRFVEYNPYTNNILSAPSDAYYISPFYFYESNAIVPIELFGTGSGDFIEIVSHENYVTSVRTLFEGVGAYGFAIGFPLTDTLFLVPNRPNRIMFPVYSESILP</sequence>
<evidence type="ECO:0000313" key="1">
    <source>
        <dbReference type="EMBL" id="CAB4142626.1"/>
    </source>
</evidence>
<gene>
    <name evidence="1" type="ORF">UFOVP448_23</name>
</gene>